<keyword evidence="1 7" id="KW-0489">Methyltransferase</keyword>
<reference evidence="7 8" key="1">
    <citation type="submission" date="2019-04" db="EMBL/GenBank/DDBJ databases">
        <title>Friends and foes A comparative genomics study of 23 Aspergillus species from section Flavi.</title>
        <authorList>
            <consortium name="DOE Joint Genome Institute"/>
            <person name="Kjaerbolling I."/>
            <person name="Vesth T."/>
            <person name="Frisvad J.C."/>
            <person name="Nybo J.L."/>
            <person name="Theobald S."/>
            <person name="Kildgaard S."/>
            <person name="Isbrandt T."/>
            <person name="Kuo A."/>
            <person name="Sato A."/>
            <person name="Lyhne E.K."/>
            <person name="Kogle M.E."/>
            <person name="Wiebenga A."/>
            <person name="Kun R.S."/>
            <person name="Lubbers R.J."/>
            <person name="Makela M.R."/>
            <person name="Barry K."/>
            <person name="Chovatia M."/>
            <person name="Clum A."/>
            <person name="Daum C."/>
            <person name="Haridas S."/>
            <person name="He G."/>
            <person name="LaButti K."/>
            <person name="Lipzen A."/>
            <person name="Mondo S."/>
            <person name="Riley R."/>
            <person name="Salamov A."/>
            <person name="Simmons B.A."/>
            <person name="Magnuson J.K."/>
            <person name="Henrissat B."/>
            <person name="Mortensen U.H."/>
            <person name="Larsen T.O."/>
            <person name="Devries R.P."/>
            <person name="Grigoriev I.V."/>
            <person name="Machida M."/>
            <person name="Baker S.E."/>
            <person name="Andersen M.R."/>
        </authorList>
    </citation>
    <scope>NUCLEOTIDE SEQUENCE [LARGE SCALE GENOMIC DNA]</scope>
    <source>
        <strain evidence="7 8">IBT 18842</strain>
    </source>
</reference>
<dbReference type="Pfam" id="PF08100">
    <property type="entry name" value="Dimerisation"/>
    <property type="match status" value="1"/>
</dbReference>
<keyword evidence="3" id="KW-0949">S-adenosyl-L-methionine</keyword>
<dbReference type="InterPro" id="IPR036390">
    <property type="entry name" value="WH_DNA-bd_sf"/>
</dbReference>
<dbReference type="Pfam" id="PF00891">
    <property type="entry name" value="Methyltransf_2"/>
    <property type="match status" value="1"/>
</dbReference>
<dbReference type="GO" id="GO:0044550">
    <property type="term" value="P:secondary metabolite biosynthetic process"/>
    <property type="evidence" value="ECO:0007669"/>
    <property type="project" value="UniProtKB-ARBA"/>
</dbReference>
<dbReference type="Gene3D" id="3.40.50.150">
    <property type="entry name" value="Vaccinia Virus protein VP39"/>
    <property type="match status" value="1"/>
</dbReference>
<organism evidence="7 8">
    <name type="scientific">Aspergillus avenaceus</name>
    <dbReference type="NCBI Taxonomy" id="36643"/>
    <lineage>
        <taxon>Eukaryota</taxon>
        <taxon>Fungi</taxon>
        <taxon>Dikarya</taxon>
        <taxon>Ascomycota</taxon>
        <taxon>Pezizomycotina</taxon>
        <taxon>Eurotiomycetes</taxon>
        <taxon>Eurotiomycetidae</taxon>
        <taxon>Eurotiales</taxon>
        <taxon>Aspergillaceae</taxon>
        <taxon>Aspergillus</taxon>
        <taxon>Aspergillus subgen. Circumdati</taxon>
    </lineage>
</organism>
<keyword evidence="2 7" id="KW-0808">Transferase</keyword>
<feature type="active site" description="Proton acceptor" evidence="4">
    <location>
        <position position="293"/>
    </location>
</feature>
<evidence type="ECO:0000259" key="6">
    <source>
        <dbReference type="Pfam" id="PF08100"/>
    </source>
</evidence>
<dbReference type="OrthoDB" id="2410195at2759"/>
<accession>A0A5N6U344</accession>
<evidence type="ECO:0000256" key="3">
    <source>
        <dbReference type="ARBA" id="ARBA00022691"/>
    </source>
</evidence>
<dbReference type="InterPro" id="IPR012967">
    <property type="entry name" value="COMT_dimerisation"/>
</dbReference>
<feature type="domain" description="O-methyltransferase C-terminal" evidence="5">
    <location>
        <begin position="222"/>
        <end position="363"/>
    </location>
</feature>
<evidence type="ECO:0000256" key="1">
    <source>
        <dbReference type="ARBA" id="ARBA00022603"/>
    </source>
</evidence>
<dbReference type="InterPro" id="IPR001077">
    <property type="entry name" value="COMT_C"/>
</dbReference>
<dbReference type="GO" id="GO:0046983">
    <property type="term" value="F:protein dimerization activity"/>
    <property type="evidence" value="ECO:0007669"/>
    <property type="project" value="InterPro"/>
</dbReference>
<proteinExistence type="predicted"/>
<evidence type="ECO:0000256" key="2">
    <source>
        <dbReference type="ARBA" id="ARBA00022679"/>
    </source>
</evidence>
<evidence type="ECO:0000256" key="4">
    <source>
        <dbReference type="PIRSR" id="PIRSR005739-1"/>
    </source>
</evidence>
<dbReference type="InterPro" id="IPR016461">
    <property type="entry name" value="COMT-like"/>
</dbReference>
<name>A0A5N6U344_ASPAV</name>
<dbReference type="PANTHER" id="PTHR43712:SF4">
    <property type="entry name" value="O-METHYLTRANSFERASE DOMAIN-CONTAINING PROTEIN"/>
    <property type="match status" value="1"/>
</dbReference>
<dbReference type="GO" id="GO:0032259">
    <property type="term" value="P:methylation"/>
    <property type="evidence" value="ECO:0007669"/>
    <property type="project" value="UniProtKB-KW"/>
</dbReference>
<evidence type="ECO:0000313" key="7">
    <source>
        <dbReference type="EMBL" id="KAE8152671.1"/>
    </source>
</evidence>
<sequence>MEALIAQLQSLAGESDEAGRIDIQNALRQLLSEIASPKDIRMGLFNSHLQIATVRLATEAGIFQTLSQSKEALTFSQIAEKSTASPELFERILRYLASNNMVTETGPGTYKANETSHALADPSAKAFAEYAFDQAGPIIQAYPSFFAETKYQDITQDNNTPFQKAFNTKLNNFAWLAEHPEHFAALQKMMSALGSSDWTAGFNSFDRATKAVTGSRQGSERPFFVDVGGGYGHQCIQLRNKYPNLAGWLVLQDLPRAVEDLPKIDGVESISHDFFQAQPVPGARFYYLRRILHDWLDAQCIQILNNLAAAMTSGSQILVDEMVVPETKVPWQVTVADLILMNSLGGKERTKAQWEALAEQAGLRVVEIHGYDPTTYFSVIVFERK</sequence>
<gene>
    <name evidence="7" type="ORF">BDV25DRAFT_137614</name>
</gene>
<dbReference type="AlphaFoldDB" id="A0A5N6U344"/>
<dbReference type="PIRSF" id="PIRSF005739">
    <property type="entry name" value="O-mtase"/>
    <property type="match status" value="1"/>
</dbReference>
<dbReference type="InterPro" id="IPR036388">
    <property type="entry name" value="WH-like_DNA-bd_sf"/>
</dbReference>
<dbReference type="PROSITE" id="PS51683">
    <property type="entry name" value="SAM_OMT_II"/>
    <property type="match status" value="1"/>
</dbReference>
<dbReference type="PANTHER" id="PTHR43712">
    <property type="entry name" value="PUTATIVE (AFU_ORTHOLOGUE AFUA_4G14580)-RELATED"/>
    <property type="match status" value="1"/>
</dbReference>
<dbReference type="SUPFAM" id="SSF53335">
    <property type="entry name" value="S-adenosyl-L-methionine-dependent methyltransferases"/>
    <property type="match status" value="1"/>
</dbReference>
<dbReference type="Gene3D" id="1.10.10.10">
    <property type="entry name" value="Winged helix-like DNA-binding domain superfamily/Winged helix DNA-binding domain"/>
    <property type="match status" value="1"/>
</dbReference>
<dbReference type="Proteomes" id="UP000325780">
    <property type="component" value="Unassembled WGS sequence"/>
</dbReference>
<feature type="domain" description="O-methyltransferase dimerisation" evidence="6">
    <location>
        <begin position="43"/>
        <end position="119"/>
    </location>
</feature>
<keyword evidence="8" id="KW-1185">Reference proteome</keyword>
<dbReference type="GO" id="GO:0008171">
    <property type="term" value="F:O-methyltransferase activity"/>
    <property type="evidence" value="ECO:0007669"/>
    <property type="project" value="InterPro"/>
</dbReference>
<dbReference type="SUPFAM" id="SSF46785">
    <property type="entry name" value="Winged helix' DNA-binding domain"/>
    <property type="match status" value="1"/>
</dbReference>
<evidence type="ECO:0000313" key="8">
    <source>
        <dbReference type="Proteomes" id="UP000325780"/>
    </source>
</evidence>
<dbReference type="InterPro" id="IPR029063">
    <property type="entry name" value="SAM-dependent_MTases_sf"/>
</dbReference>
<protein>
    <submittedName>
        <fullName evidence="7">S-adenosyl-L-methionine-dependent methyltransferase</fullName>
    </submittedName>
</protein>
<dbReference type="EMBL" id="ML742049">
    <property type="protein sequence ID" value="KAE8152671.1"/>
    <property type="molecule type" value="Genomic_DNA"/>
</dbReference>
<evidence type="ECO:0000259" key="5">
    <source>
        <dbReference type="Pfam" id="PF00891"/>
    </source>
</evidence>